<dbReference type="InterPro" id="IPR013083">
    <property type="entry name" value="Znf_RING/FYVE/PHD"/>
</dbReference>
<evidence type="ECO:0000256" key="2">
    <source>
        <dbReference type="ARBA" id="ARBA00012251"/>
    </source>
</evidence>
<comment type="catalytic activity">
    <reaction evidence="1">
        <text>[E2 ubiquitin-conjugating enzyme]-S-ubiquitinyl-L-cysteine + [acceptor protein]-L-lysine = [E2 ubiquitin-conjugating enzyme]-L-cysteine + [acceptor protein]-N(6)-ubiquitinyl-L-lysine.</text>
        <dbReference type="EC" id="2.3.2.31"/>
    </reaction>
</comment>
<keyword evidence="5" id="KW-0677">Repeat</keyword>
<proteinExistence type="predicted"/>
<feature type="coiled-coil region" evidence="9">
    <location>
        <begin position="486"/>
        <end position="560"/>
    </location>
</feature>
<reference evidence="13" key="1">
    <citation type="submission" date="2016-03" db="EMBL/GenBank/DDBJ databases">
        <authorList>
            <person name="Ploux O."/>
        </authorList>
    </citation>
    <scope>NUCLEOTIDE SEQUENCE [LARGE SCALE GENOMIC DNA]</scope>
    <source>
        <strain evidence="13">UK7</strain>
    </source>
</reference>
<evidence type="ECO:0000256" key="7">
    <source>
        <dbReference type="ARBA" id="ARBA00022786"/>
    </source>
</evidence>
<evidence type="ECO:0000256" key="1">
    <source>
        <dbReference type="ARBA" id="ARBA00001798"/>
    </source>
</evidence>
<dbReference type="PROSITE" id="PS51873">
    <property type="entry name" value="TRIAD"/>
    <property type="match status" value="1"/>
</dbReference>
<keyword evidence="7" id="KW-0833">Ubl conjugation pathway</keyword>
<evidence type="ECO:0000256" key="8">
    <source>
        <dbReference type="ARBA" id="ARBA00022833"/>
    </source>
</evidence>
<evidence type="ECO:0000256" key="3">
    <source>
        <dbReference type="ARBA" id="ARBA00022679"/>
    </source>
</evidence>
<dbReference type="EC" id="2.3.2.31" evidence="2"/>
<dbReference type="GO" id="GO:0061630">
    <property type="term" value="F:ubiquitin protein ligase activity"/>
    <property type="evidence" value="ECO:0007669"/>
    <property type="project" value="UniProtKB-EC"/>
</dbReference>
<dbReference type="InParanoid" id="A0A1E1JU14"/>
<keyword evidence="9" id="KW-0175">Coiled coil</keyword>
<dbReference type="GO" id="GO:0008270">
    <property type="term" value="F:zinc ion binding"/>
    <property type="evidence" value="ECO:0007669"/>
    <property type="project" value="UniProtKB-KW"/>
</dbReference>
<dbReference type="Gene3D" id="3.30.40.10">
    <property type="entry name" value="Zinc/RING finger domain, C3HC4 (zinc finger)"/>
    <property type="match status" value="1"/>
</dbReference>
<dbReference type="Gene3D" id="1.20.120.1750">
    <property type="match status" value="1"/>
</dbReference>
<sequence length="765" mass="87615">MPGNWPLEDRPWPLEDREEASYTNLRLNTNLPQGFLQPPNMASASSSRGSRDELFFDFELATGTTDQSEEAFASYLAFEPVVESVSRDAPVDWRRYEPPPELLTFQESTSPILRSMLPVAIERLRTRHEEEELGRAAAARRERPISRVGRASVKPRRDRESLSNEYTSNVASLNAAGSSRLSGASAISFASIDSGYTSMLIAADPHPEPITQPKRTRKTSSIFSALFGRKANIAALTESNVSSSTDVTQTSEPLRSAPPIIEPARPAPIAEPSTIECVSCFDDFDAPSMITLSCHSYCTECFQRLINTALESETHWPAKCCLNAIPSANILPHLDHATKTKYHQRDAEWSIPTSDRIYCHISTCSVWIPPKNLDPARTFAKCTKCSKKTCALCRGAHHNGSDCPQDPAVQATTDLAELEGWKRCYSCHAFVEHNKGCRHMTCRCKAQFCYICGDRWKTCACTDEQLLTMQAQVESRRREAAAVTRRSAAETAREITRQQVENLRREAEAEELREMLQEIEAFERAEEERLIAELEVLRIREEAEQRVRDEERRRVEEERLAAVHRRFQRLSVELEVLSDNQRVLMAERYEFEIEVLKKERQDQLDVLAVRQPAEMNALAVESLHKVTASEARFEQEYQARLEEERRIEDAYVVQLRAFWNGKPDAEYRVRDARDELRENQDKEYRFWDAYRRKQLGAAREVEVRKMEAMRVRHESERRAVEGRAGIDEVERMRRVVAESRWVEAVVVERGSILMEMEQEDYARGG</sequence>
<keyword evidence="3" id="KW-0808">Transferase</keyword>
<dbReference type="CDD" id="cd22584">
    <property type="entry name" value="Rcat_RBR_unk"/>
    <property type="match status" value="1"/>
</dbReference>
<keyword evidence="4" id="KW-0479">Metal-binding</keyword>
<dbReference type="GO" id="GO:0016567">
    <property type="term" value="P:protein ubiquitination"/>
    <property type="evidence" value="ECO:0007669"/>
    <property type="project" value="InterPro"/>
</dbReference>
<dbReference type="InterPro" id="IPR031127">
    <property type="entry name" value="E3_UB_ligase_RBR"/>
</dbReference>
<dbReference type="AlphaFoldDB" id="A0A1E1JU14"/>
<keyword evidence="13" id="KW-1185">Reference proteome</keyword>
<evidence type="ECO:0000256" key="10">
    <source>
        <dbReference type="SAM" id="MobiDB-lite"/>
    </source>
</evidence>
<comment type="caution">
    <text evidence="12">The sequence shown here is derived from an EMBL/GenBank/DDBJ whole genome shotgun (WGS) entry which is preliminary data.</text>
</comment>
<keyword evidence="8" id="KW-0862">Zinc</keyword>
<dbReference type="Proteomes" id="UP000178129">
    <property type="component" value="Unassembled WGS sequence"/>
</dbReference>
<evidence type="ECO:0000313" key="12">
    <source>
        <dbReference type="EMBL" id="CZS89202.1"/>
    </source>
</evidence>
<dbReference type="PANTHER" id="PTHR11685">
    <property type="entry name" value="RBR FAMILY RING FINGER AND IBR DOMAIN-CONTAINING"/>
    <property type="match status" value="1"/>
</dbReference>
<feature type="region of interest" description="Disordered" evidence="10">
    <location>
        <begin position="135"/>
        <end position="164"/>
    </location>
</feature>
<dbReference type="SUPFAM" id="SSF57850">
    <property type="entry name" value="RING/U-box"/>
    <property type="match status" value="1"/>
</dbReference>
<dbReference type="InterPro" id="IPR002867">
    <property type="entry name" value="IBR_dom"/>
</dbReference>
<organism evidence="12 13">
    <name type="scientific">Rhynchosporium graminicola</name>
    <dbReference type="NCBI Taxonomy" id="2792576"/>
    <lineage>
        <taxon>Eukaryota</taxon>
        <taxon>Fungi</taxon>
        <taxon>Dikarya</taxon>
        <taxon>Ascomycota</taxon>
        <taxon>Pezizomycotina</taxon>
        <taxon>Leotiomycetes</taxon>
        <taxon>Helotiales</taxon>
        <taxon>Ploettnerulaceae</taxon>
        <taxon>Rhynchosporium</taxon>
    </lineage>
</organism>
<evidence type="ECO:0000256" key="4">
    <source>
        <dbReference type="ARBA" id="ARBA00022723"/>
    </source>
</evidence>
<dbReference type="EMBL" id="FJUW01000002">
    <property type="protein sequence ID" value="CZS89202.1"/>
    <property type="molecule type" value="Genomic_DNA"/>
</dbReference>
<gene>
    <name evidence="12" type="ORF">RCO7_04728</name>
</gene>
<dbReference type="CDD" id="cd20335">
    <property type="entry name" value="BRcat_RBR"/>
    <property type="match status" value="1"/>
</dbReference>
<evidence type="ECO:0000313" key="13">
    <source>
        <dbReference type="Proteomes" id="UP000178129"/>
    </source>
</evidence>
<name>A0A1E1JU14_9HELO</name>
<evidence type="ECO:0000256" key="6">
    <source>
        <dbReference type="ARBA" id="ARBA00022771"/>
    </source>
</evidence>
<dbReference type="STRING" id="914237.A0A1E1JU14"/>
<protein>
    <recommendedName>
        <fullName evidence="2">RBR-type E3 ubiquitin transferase</fullName>
        <ecNumber evidence="2">2.3.2.31</ecNumber>
    </recommendedName>
</protein>
<evidence type="ECO:0000256" key="5">
    <source>
        <dbReference type="ARBA" id="ARBA00022737"/>
    </source>
</evidence>
<feature type="domain" description="RING-type" evidence="11">
    <location>
        <begin position="273"/>
        <end position="465"/>
    </location>
</feature>
<evidence type="ECO:0000259" key="11">
    <source>
        <dbReference type="PROSITE" id="PS51873"/>
    </source>
</evidence>
<accession>A0A1E1JU14</accession>
<dbReference type="Pfam" id="PF01485">
    <property type="entry name" value="IBR"/>
    <property type="match status" value="1"/>
</dbReference>
<dbReference type="InterPro" id="IPR044066">
    <property type="entry name" value="TRIAD_supradom"/>
</dbReference>
<keyword evidence="6" id="KW-0863">Zinc-finger</keyword>
<feature type="compositionally biased region" description="Basic and acidic residues" evidence="10">
    <location>
        <begin position="135"/>
        <end position="145"/>
    </location>
</feature>
<evidence type="ECO:0000256" key="9">
    <source>
        <dbReference type="SAM" id="Coils"/>
    </source>
</evidence>